<comment type="subcellular location">
    <subcellularLocation>
        <location evidence="1">Membrane</location>
        <topology evidence="1">Multi-pass membrane protein</topology>
    </subcellularLocation>
</comment>
<evidence type="ECO:0000256" key="2">
    <source>
        <dbReference type="ARBA" id="ARBA00022692"/>
    </source>
</evidence>
<feature type="transmembrane region" description="Helical" evidence="5">
    <location>
        <begin position="42"/>
        <end position="60"/>
    </location>
</feature>
<gene>
    <name evidence="6" type="ORF">DFH08DRAFT_210430</name>
</gene>
<evidence type="ECO:0000313" key="6">
    <source>
        <dbReference type="EMBL" id="KAJ7346054.1"/>
    </source>
</evidence>
<dbReference type="PANTHER" id="PTHR31465:SF9">
    <property type="entry name" value="SPHINGOID LONG-CHAIN BASE TRANSPORTER RSB1"/>
    <property type="match status" value="1"/>
</dbReference>
<dbReference type="InterPro" id="IPR007568">
    <property type="entry name" value="RTA1"/>
</dbReference>
<sequence length="293" mass="32454">MSSVLLQSPYGYTPTESVCILFVVLFGISTALHLVQALRYRIWWILPTIVFSGLLETLGWSARLWSSMSVLQPHPFEIQLIVTICGPTPLAAANFTLLGAIILRLGPTYSRLTPRSYTIIFLICDIVSLFVQGIGAGVAAKAVINLTSPKKGGHIMLLGICLQLATIAVYAFCAGEFLWRFLTHRPLAKHTQHLTTGVPAAKSMTKRQKILIAGMAFNLLCLLIRAIYRVIELNDGFRGRIIQTEVYFTVLDGGMVTLAIFAFNFAHPGFLLYRVPEEKTHESKEGLEMKGRV</sequence>
<dbReference type="Pfam" id="PF04479">
    <property type="entry name" value="RTA1"/>
    <property type="match status" value="1"/>
</dbReference>
<protein>
    <submittedName>
        <fullName evidence="6">RTA1 like protein-domain-containing protein</fullName>
    </submittedName>
</protein>
<keyword evidence="4 5" id="KW-0472">Membrane</keyword>
<dbReference type="Proteomes" id="UP001218218">
    <property type="component" value="Unassembled WGS sequence"/>
</dbReference>
<dbReference type="GO" id="GO:0005886">
    <property type="term" value="C:plasma membrane"/>
    <property type="evidence" value="ECO:0007669"/>
    <property type="project" value="TreeGrafter"/>
</dbReference>
<dbReference type="EMBL" id="JARIHO010000021">
    <property type="protein sequence ID" value="KAJ7346054.1"/>
    <property type="molecule type" value="Genomic_DNA"/>
</dbReference>
<feature type="transmembrane region" description="Helical" evidence="5">
    <location>
        <begin position="155"/>
        <end position="179"/>
    </location>
</feature>
<dbReference type="PANTHER" id="PTHR31465">
    <property type="entry name" value="PROTEIN RTA1-RELATED"/>
    <property type="match status" value="1"/>
</dbReference>
<dbReference type="AlphaFoldDB" id="A0AAD6ZYI5"/>
<keyword evidence="2 5" id="KW-0812">Transmembrane</keyword>
<name>A0AAD6ZYI5_9AGAR</name>
<reference evidence="6" key="1">
    <citation type="submission" date="2023-03" db="EMBL/GenBank/DDBJ databases">
        <title>Massive genome expansion in bonnet fungi (Mycena s.s.) driven by repeated elements and novel gene families across ecological guilds.</title>
        <authorList>
            <consortium name="Lawrence Berkeley National Laboratory"/>
            <person name="Harder C.B."/>
            <person name="Miyauchi S."/>
            <person name="Viragh M."/>
            <person name="Kuo A."/>
            <person name="Thoen E."/>
            <person name="Andreopoulos B."/>
            <person name="Lu D."/>
            <person name="Skrede I."/>
            <person name="Drula E."/>
            <person name="Henrissat B."/>
            <person name="Morin E."/>
            <person name="Kohler A."/>
            <person name="Barry K."/>
            <person name="LaButti K."/>
            <person name="Morin E."/>
            <person name="Salamov A."/>
            <person name="Lipzen A."/>
            <person name="Mereny Z."/>
            <person name="Hegedus B."/>
            <person name="Baldrian P."/>
            <person name="Stursova M."/>
            <person name="Weitz H."/>
            <person name="Taylor A."/>
            <person name="Grigoriev I.V."/>
            <person name="Nagy L.G."/>
            <person name="Martin F."/>
            <person name="Kauserud H."/>
        </authorList>
    </citation>
    <scope>NUCLEOTIDE SEQUENCE</scope>
    <source>
        <strain evidence="6">CBHHK002</strain>
    </source>
</reference>
<feature type="transmembrane region" description="Helical" evidence="5">
    <location>
        <begin position="246"/>
        <end position="266"/>
    </location>
</feature>
<feature type="transmembrane region" description="Helical" evidence="5">
    <location>
        <begin position="12"/>
        <end position="35"/>
    </location>
</feature>
<feature type="transmembrane region" description="Helical" evidence="5">
    <location>
        <begin position="117"/>
        <end position="143"/>
    </location>
</feature>
<comment type="caution">
    <text evidence="6">The sequence shown here is derived from an EMBL/GenBank/DDBJ whole genome shotgun (WGS) entry which is preliminary data.</text>
</comment>
<evidence type="ECO:0000256" key="1">
    <source>
        <dbReference type="ARBA" id="ARBA00004141"/>
    </source>
</evidence>
<accession>A0AAD6ZYI5</accession>
<keyword evidence="3 5" id="KW-1133">Transmembrane helix</keyword>
<keyword evidence="7" id="KW-1185">Reference proteome</keyword>
<feature type="transmembrane region" description="Helical" evidence="5">
    <location>
        <begin position="80"/>
        <end position="105"/>
    </location>
</feature>
<feature type="transmembrane region" description="Helical" evidence="5">
    <location>
        <begin position="210"/>
        <end position="231"/>
    </location>
</feature>
<evidence type="ECO:0000256" key="5">
    <source>
        <dbReference type="SAM" id="Phobius"/>
    </source>
</evidence>
<proteinExistence type="predicted"/>
<evidence type="ECO:0000313" key="7">
    <source>
        <dbReference type="Proteomes" id="UP001218218"/>
    </source>
</evidence>
<evidence type="ECO:0000256" key="3">
    <source>
        <dbReference type="ARBA" id="ARBA00022989"/>
    </source>
</evidence>
<dbReference type="GO" id="GO:0000324">
    <property type="term" value="C:fungal-type vacuole"/>
    <property type="evidence" value="ECO:0007669"/>
    <property type="project" value="TreeGrafter"/>
</dbReference>
<evidence type="ECO:0000256" key="4">
    <source>
        <dbReference type="ARBA" id="ARBA00023136"/>
    </source>
</evidence>
<organism evidence="6 7">
    <name type="scientific">Mycena albidolilacea</name>
    <dbReference type="NCBI Taxonomy" id="1033008"/>
    <lineage>
        <taxon>Eukaryota</taxon>
        <taxon>Fungi</taxon>
        <taxon>Dikarya</taxon>
        <taxon>Basidiomycota</taxon>
        <taxon>Agaricomycotina</taxon>
        <taxon>Agaricomycetes</taxon>
        <taxon>Agaricomycetidae</taxon>
        <taxon>Agaricales</taxon>
        <taxon>Marasmiineae</taxon>
        <taxon>Mycenaceae</taxon>
        <taxon>Mycena</taxon>
    </lineage>
</organism>